<dbReference type="PROSITE" id="PS50158">
    <property type="entry name" value="ZF_CCHC"/>
    <property type="match status" value="2"/>
</dbReference>
<dbReference type="Proteomes" id="UP000326396">
    <property type="component" value="Linkage Group LG15"/>
</dbReference>
<dbReference type="InterPro" id="IPR001878">
    <property type="entry name" value="Znf_CCHC"/>
</dbReference>
<dbReference type="SMART" id="SM00343">
    <property type="entry name" value="ZnF_C2HC"/>
    <property type="match status" value="2"/>
</dbReference>
<protein>
    <recommendedName>
        <fullName evidence="3">CCHC-type domain-containing protein</fullName>
    </recommendedName>
</protein>
<keyword evidence="1" id="KW-0862">Zinc</keyword>
<feature type="domain" description="CCHC-type" evidence="3">
    <location>
        <begin position="80"/>
        <end position="94"/>
    </location>
</feature>
<dbReference type="Pfam" id="PF00098">
    <property type="entry name" value="zf-CCHC"/>
    <property type="match status" value="1"/>
</dbReference>
<name>A0A5N6P0T3_9ASTR</name>
<dbReference type="GO" id="GO:0003676">
    <property type="term" value="F:nucleic acid binding"/>
    <property type="evidence" value="ECO:0007669"/>
    <property type="project" value="InterPro"/>
</dbReference>
<evidence type="ECO:0000313" key="4">
    <source>
        <dbReference type="EMBL" id="KAD5802428.1"/>
    </source>
</evidence>
<comment type="caution">
    <text evidence="4">The sequence shown here is derived from an EMBL/GenBank/DDBJ whole genome shotgun (WGS) entry which is preliminary data.</text>
</comment>
<dbReference type="GO" id="GO:0008270">
    <property type="term" value="F:zinc ion binding"/>
    <property type="evidence" value="ECO:0007669"/>
    <property type="project" value="UniProtKB-KW"/>
</dbReference>
<evidence type="ECO:0000256" key="2">
    <source>
        <dbReference type="SAM" id="MobiDB-lite"/>
    </source>
</evidence>
<dbReference type="SUPFAM" id="SSF57756">
    <property type="entry name" value="Retrovirus zinc finger-like domains"/>
    <property type="match status" value="1"/>
</dbReference>
<evidence type="ECO:0000256" key="1">
    <source>
        <dbReference type="PROSITE-ProRule" id="PRU00047"/>
    </source>
</evidence>
<keyword evidence="1" id="KW-0479">Metal-binding</keyword>
<keyword evidence="1" id="KW-0863">Zinc-finger</keyword>
<gene>
    <name evidence="4" type="ORF">E3N88_13788</name>
</gene>
<organism evidence="4 5">
    <name type="scientific">Mikania micrantha</name>
    <name type="common">bitter vine</name>
    <dbReference type="NCBI Taxonomy" id="192012"/>
    <lineage>
        <taxon>Eukaryota</taxon>
        <taxon>Viridiplantae</taxon>
        <taxon>Streptophyta</taxon>
        <taxon>Embryophyta</taxon>
        <taxon>Tracheophyta</taxon>
        <taxon>Spermatophyta</taxon>
        <taxon>Magnoliopsida</taxon>
        <taxon>eudicotyledons</taxon>
        <taxon>Gunneridae</taxon>
        <taxon>Pentapetalae</taxon>
        <taxon>asterids</taxon>
        <taxon>campanulids</taxon>
        <taxon>Asterales</taxon>
        <taxon>Asteraceae</taxon>
        <taxon>Asteroideae</taxon>
        <taxon>Heliantheae alliance</taxon>
        <taxon>Eupatorieae</taxon>
        <taxon>Mikania</taxon>
    </lineage>
</organism>
<feature type="domain" description="CCHC-type" evidence="3">
    <location>
        <begin position="116"/>
        <end position="131"/>
    </location>
</feature>
<sequence length="207" mass="23418">MCNVNNLITPDYHSRYRAPGTFRPTGEPDPTPPARGVTTGHWMQQCRSPMTSTPRQYVGAYPKCAICGFHHGEKKPCRHCLNCGRYGHWIQQCRFISTKKQKQKANVSTSSHNNNCYTCGMLGHFKRDCPRRRPPADPAVTEELLALPAPGEHSESDDSIVNTTSHEKQRCSNNTQKQIGCDLMSTTDRNQMTDKSVQEQCENRMFS</sequence>
<feature type="region of interest" description="Disordered" evidence="2">
    <location>
        <begin position="149"/>
        <end position="170"/>
    </location>
</feature>
<dbReference type="EMBL" id="SZYD01000007">
    <property type="protein sequence ID" value="KAD5802428.1"/>
    <property type="molecule type" value="Genomic_DNA"/>
</dbReference>
<reference evidence="4 5" key="1">
    <citation type="submission" date="2019-05" db="EMBL/GenBank/DDBJ databases">
        <title>Mikania micrantha, genome provides insights into the molecular mechanism of rapid growth.</title>
        <authorList>
            <person name="Liu B."/>
        </authorList>
    </citation>
    <scope>NUCLEOTIDE SEQUENCE [LARGE SCALE GENOMIC DNA]</scope>
    <source>
        <strain evidence="4">NLD-2019</strain>
        <tissue evidence="4">Leaf</tissue>
    </source>
</reference>
<evidence type="ECO:0000259" key="3">
    <source>
        <dbReference type="PROSITE" id="PS50158"/>
    </source>
</evidence>
<accession>A0A5N6P0T3</accession>
<dbReference type="Gene3D" id="4.10.60.10">
    <property type="entry name" value="Zinc finger, CCHC-type"/>
    <property type="match status" value="1"/>
</dbReference>
<dbReference type="InterPro" id="IPR036875">
    <property type="entry name" value="Znf_CCHC_sf"/>
</dbReference>
<dbReference type="AlphaFoldDB" id="A0A5N6P0T3"/>
<keyword evidence="5" id="KW-1185">Reference proteome</keyword>
<feature type="region of interest" description="Disordered" evidence="2">
    <location>
        <begin position="15"/>
        <end position="38"/>
    </location>
</feature>
<proteinExistence type="predicted"/>
<evidence type="ECO:0000313" key="5">
    <source>
        <dbReference type="Proteomes" id="UP000326396"/>
    </source>
</evidence>